<dbReference type="WBParaSite" id="nRc.2.0.1.t31875-RA">
    <property type="protein sequence ID" value="nRc.2.0.1.t31875-RA"/>
    <property type="gene ID" value="nRc.2.0.1.g31875"/>
</dbReference>
<keyword evidence="1" id="KW-1185">Reference proteome</keyword>
<organism evidence="1 2">
    <name type="scientific">Romanomermis culicivorax</name>
    <name type="common">Nematode worm</name>
    <dbReference type="NCBI Taxonomy" id="13658"/>
    <lineage>
        <taxon>Eukaryota</taxon>
        <taxon>Metazoa</taxon>
        <taxon>Ecdysozoa</taxon>
        <taxon>Nematoda</taxon>
        <taxon>Enoplea</taxon>
        <taxon>Dorylaimia</taxon>
        <taxon>Mermithida</taxon>
        <taxon>Mermithoidea</taxon>
        <taxon>Mermithidae</taxon>
        <taxon>Romanomermis</taxon>
    </lineage>
</organism>
<accession>A0A915K0Y7</accession>
<sequence>MLAGVVQLATIQFVSLNFSTAMDERETTLYRNRIIWLRHNKSIRIEKTTTRKTAKKLFVEYNLVAEDFKSISVIPRQKYFLISFLIVQNMMPVAERASFDVLAAQTYVDAFLQQRTKSEGFSHCPIGLTIFQHIGALSQRAGQTAVQIEIRRH</sequence>
<reference evidence="2" key="1">
    <citation type="submission" date="2022-11" db="UniProtKB">
        <authorList>
            <consortium name="WormBaseParasite"/>
        </authorList>
    </citation>
    <scope>IDENTIFICATION</scope>
</reference>
<protein>
    <submittedName>
        <fullName evidence="2">Uncharacterized protein</fullName>
    </submittedName>
</protein>
<evidence type="ECO:0000313" key="2">
    <source>
        <dbReference type="WBParaSite" id="nRc.2.0.1.t31875-RA"/>
    </source>
</evidence>
<name>A0A915K0Y7_ROMCU</name>
<dbReference type="AlphaFoldDB" id="A0A915K0Y7"/>
<proteinExistence type="predicted"/>
<dbReference type="Proteomes" id="UP000887565">
    <property type="component" value="Unplaced"/>
</dbReference>
<evidence type="ECO:0000313" key="1">
    <source>
        <dbReference type="Proteomes" id="UP000887565"/>
    </source>
</evidence>